<feature type="region of interest" description="Disordered" evidence="3">
    <location>
        <begin position="1"/>
        <end position="118"/>
    </location>
</feature>
<sequence length="420" mass="46714">MVINNNDAENSLKRKADHLILGEEQTTEDEEPFSSQGGQPSSFSSPTREQEKKQDNISAYGDNVIISKSQQSDQKCDVNSNNATQNKKPQQDEPLYQAQQEPVVVSQPKKPSRPLSSYNLFFKDERKKILEEAQRNEEGDDQTPNNNKGDETKISFENLAKTIGARWKSISSEKLEYYQNFAQKLKKQYKKEMNEYNTKFDLWLKARAEESSAKSAQPTSTSTSSSIATNSLPLSGADNEHIRGISNNSTSSNPASFHQQGREQMSLGFPFSTMSSAGLEGLPISERAYSSFNFPAVSSQQRSILPMIDLNNAVEDVSSNLNLGSGNLFRLLGQQQGDQQYDAARNNSIMGSESGASLGRNYRPQLNYNQIIENLTGATLAGSSNQALSPEMYNVMTELLSVEEQISALEERLLLSNKKR</sequence>
<organism evidence="5 6">
    <name type="scientific">Chaetoceros tenuissimus</name>
    <dbReference type="NCBI Taxonomy" id="426638"/>
    <lineage>
        <taxon>Eukaryota</taxon>
        <taxon>Sar</taxon>
        <taxon>Stramenopiles</taxon>
        <taxon>Ochrophyta</taxon>
        <taxon>Bacillariophyta</taxon>
        <taxon>Coscinodiscophyceae</taxon>
        <taxon>Chaetocerotophycidae</taxon>
        <taxon>Chaetocerotales</taxon>
        <taxon>Chaetocerotaceae</taxon>
        <taxon>Chaetoceros</taxon>
    </lineage>
</organism>
<dbReference type="Pfam" id="PF09011">
    <property type="entry name" value="HMG_box_2"/>
    <property type="match status" value="1"/>
</dbReference>
<feature type="domain" description="HMG box" evidence="4">
    <location>
        <begin position="111"/>
        <end position="197"/>
    </location>
</feature>
<dbReference type="AlphaFoldDB" id="A0AAD3CYW1"/>
<protein>
    <recommendedName>
        <fullName evidence="4">HMG box domain-containing protein</fullName>
    </recommendedName>
</protein>
<dbReference type="EMBL" id="BLLK01000047">
    <property type="protein sequence ID" value="GFH54504.1"/>
    <property type="molecule type" value="Genomic_DNA"/>
</dbReference>
<feature type="region of interest" description="Disordered" evidence="3">
    <location>
        <begin position="133"/>
        <end position="153"/>
    </location>
</feature>
<dbReference type="SMART" id="SM00398">
    <property type="entry name" value="HMG"/>
    <property type="match status" value="1"/>
</dbReference>
<feature type="region of interest" description="Disordered" evidence="3">
    <location>
        <begin position="212"/>
        <end position="260"/>
    </location>
</feature>
<dbReference type="PANTHER" id="PTHR48112:SF15">
    <property type="entry name" value="HMG BOX DOMAIN-CONTAINING PROTEIN"/>
    <property type="match status" value="1"/>
</dbReference>
<feature type="DNA-binding region" description="HMG box" evidence="2">
    <location>
        <begin position="111"/>
        <end position="197"/>
    </location>
</feature>
<dbReference type="Proteomes" id="UP001054902">
    <property type="component" value="Unassembled WGS sequence"/>
</dbReference>
<gene>
    <name evidence="5" type="ORF">CTEN210_10980</name>
</gene>
<dbReference type="GO" id="GO:0003677">
    <property type="term" value="F:DNA binding"/>
    <property type="evidence" value="ECO:0007669"/>
    <property type="project" value="UniProtKB-UniRule"/>
</dbReference>
<accession>A0AAD3CYW1</accession>
<dbReference type="InterPro" id="IPR009071">
    <property type="entry name" value="HMG_box_dom"/>
</dbReference>
<keyword evidence="6" id="KW-1185">Reference proteome</keyword>
<evidence type="ECO:0000259" key="4">
    <source>
        <dbReference type="PROSITE" id="PS50118"/>
    </source>
</evidence>
<reference evidence="5 6" key="1">
    <citation type="journal article" date="2021" name="Sci. Rep.">
        <title>The genome of the diatom Chaetoceros tenuissimus carries an ancient integrated fragment of an extant virus.</title>
        <authorList>
            <person name="Hongo Y."/>
            <person name="Kimura K."/>
            <person name="Takaki Y."/>
            <person name="Yoshida Y."/>
            <person name="Baba S."/>
            <person name="Kobayashi G."/>
            <person name="Nagasaki K."/>
            <person name="Hano T."/>
            <person name="Tomaru Y."/>
        </authorList>
    </citation>
    <scope>NUCLEOTIDE SEQUENCE [LARGE SCALE GENOMIC DNA]</scope>
    <source>
        <strain evidence="5 6">NIES-3715</strain>
    </source>
</reference>
<feature type="compositionally biased region" description="Polar residues" evidence="3">
    <location>
        <begin position="66"/>
        <end position="88"/>
    </location>
</feature>
<dbReference type="PROSITE" id="PS50118">
    <property type="entry name" value="HMG_BOX_2"/>
    <property type="match status" value="1"/>
</dbReference>
<feature type="compositionally biased region" description="Polar residues" evidence="3">
    <location>
        <begin position="245"/>
        <end position="260"/>
    </location>
</feature>
<evidence type="ECO:0000256" key="2">
    <source>
        <dbReference type="PROSITE-ProRule" id="PRU00267"/>
    </source>
</evidence>
<feature type="compositionally biased region" description="Low complexity" evidence="3">
    <location>
        <begin position="33"/>
        <end position="45"/>
    </location>
</feature>
<feature type="compositionally biased region" description="Basic and acidic residues" evidence="3">
    <location>
        <begin position="10"/>
        <end position="21"/>
    </location>
</feature>
<dbReference type="PANTHER" id="PTHR48112">
    <property type="entry name" value="HIGH MOBILITY GROUP PROTEIN DSP1"/>
    <property type="match status" value="1"/>
</dbReference>
<dbReference type="GO" id="GO:0005634">
    <property type="term" value="C:nucleus"/>
    <property type="evidence" value="ECO:0007669"/>
    <property type="project" value="UniProtKB-UniRule"/>
</dbReference>
<feature type="compositionally biased region" description="Low complexity" evidence="3">
    <location>
        <begin position="213"/>
        <end position="231"/>
    </location>
</feature>
<name>A0AAD3CYW1_9STRA</name>
<evidence type="ECO:0000256" key="1">
    <source>
        <dbReference type="ARBA" id="ARBA00023125"/>
    </source>
</evidence>
<keyword evidence="1 2" id="KW-0238">DNA-binding</keyword>
<keyword evidence="2" id="KW-0539">Nucleus</keyword>
<evidence type="ECO:0000256" key="3">
    <source>
        <dbReference type="SAM" id="MobiDB-lite"/>
    </source>
</evidence>
<proteinExistence type="predicted"/>
<dbReference type="InterPro" id="IPR050342">
    <property type="entry name" value="HMGB"/>
</dbReference>
<dbReference type="Gene3D" id="1.10.30.10">
    <property type="entry name" value="High mobility group box domain"/>
    <property type="match status" value="1"/>
</dbReference>
<evidence type="ECO:0000313" key="5">
    <source>
        <dbReference type="EMBL" id="GFH54504.1"/>
    </source>
</evidence>
<comment type="caution">
    <text evidence="5">The sequence shown here is derived from an EMBL/GenBank/DDBJ whole genome shotgun (WGS) entry which is preliminary data.</text>
</comment>
<dbReference type="SUPFAM" id="SSF47095">
    <property type="entry name" value="HMG-box"/>
    <property type="match status" value="1"/>
</dbReference>
<evidence type="ECO:0000313" key="6">
    <source>
        <dbReference type="Proteomes" id="UP001054902"/>
    </source>
</evidence>
<dbReference type="InterPro" id="IPR036910">
    <property type="entry name" value="HMG_box_dom_sf"/>
</dbReference>